<gene>
    <name evidence="1" type="ORF">D0Y53_07595</name>
</gene>
<evidence type="ECO:0000313" key="2">
    <source>
        <dbReference type="Proteomes" id="UP000262917"/>
    </source>
</evidence>
<dbReference type="AlphaFoldDB" id="A0A372DM57"/>
<evidence type="ECO:0000313" key="1">
    <source>
        <dbReference type="EMBL" id="RFP60619.1"/>
    </source>
</evidence>
<dbReference type="InterPro" id="IPR014985">
    <property type="entry name" value="WbqC"/>
</dbReference>
<dbReference type="EMBL" id="QVPD01000006">
    <property type="protein sequence ID" value="RFP60619.1"/>
    <property type="molecule type" value="Genomic_DNA"/>
</dbReference>
<dbReference type="RefSeq" id="WP_117202679.1">
    <property type="nucleotide sequence ID" value="NZ_JBHTBK010000018.1"/>
</dbReference>
<proteinExistence type="predicted"/>
<name>A0A372DM57_9GAMM</name>
<keyword evidence="2" id="KW-1185">Reference proteome</keyword>
<dbReference type="OrthoDB" id="3611744at2"/>
<protein>
    <recommendedName>
        <fullName evidence="3">WbqC family protein</fullName>
    </recommendedName>
</protein>
<reference evidence="1 2" key="1">
    <citation type="submission" date="2018-08" db="EMBL/GenBank/DDBJ databases">
        <title>Lysobacter weifangensis sp. nov., a new member of the family 'Xanthomonadaceae', isolated from soil in a farmland.</title>
        <authorList>
            <person name="Zhao H."/>
        </authorList>
    </citation>
    <scope>NUCLEOTIDE SEQUENCE [LARGE SCALE GENOMIC DNA]</scope>
    <source>
        <strain evidence="1 2">WF-2</strain>
    </source>
</reference>
<accession>A0A372DM57</accession>
<evidence type="ECO:0008006" key="3">
    <source>
        <dbReference type="Google" id="ProtNLM"/>
    </source>
</evidence>
<organism evidence="1 2">
    <name type="scientific">Cognatiluteimonas weifangensis</name>
    <dbReference type="NCBI Taxonomy" id="2303539"/>
    <lineage>
        <taxon>Bacteria</taxon>
        <taxon>Pseudomonadati</taxon>
        <taxon>Pseudomonadota</taxon>
        <taxon>Gammaproteobacteria</taxon>
        <taxon>Lysobacterales</taxon>
        <taxon>Lysobacteraceae</taxon>
        <taxon>Cognatiluteimonas</taxon>
    </lineage>
</organism>
<comment type="caution">
    <text evidence="1">The sequence shown here is derived from an EMBL/GenBank/DDBJ whole genome shotgun (WGS) entry which is preliminary data.</text>
</comment>
<dbReference type="Pfam" id="PF08889">
    <property type="entry name" value="WbqC"/>
    <property type="match status" value="1"/>
</dbReference>
<sequence>MKRVAILQSNYVPWKGYFDIIASVDEFIVYDCVQYTKNDWRNRNQIKTAQGKAWLTVPVRQHSLEQVVDQTPIADTRAFRKHWTTFQQSYARAECIRYCTDALSHLFLGSVPTDNLSAANLHFIRGLCAELGITTTIRSARNYNLEGDRNERLVSLCRQAGATTYLSGPAARSYLDAARFSAAGIAVEWMSYEYPEYPQPHPPFDHFVSILDLIACTGSEARLHLAHSRKSRP</sequence>
<dbReference type="Proteomes" id="UP000262917">
    <property type="component" value="Unassembled WGS sequence"/>
</dbReference>